<dbReference type="RefSeq" id="WP_110999781.1">
    <property type="nucleotide sequence ID" value="NZ_QKTW01000019.1"/>
</dbReference>
<feature type="transmembrane region" description="Helical" evidence="5">
    <location>
        <begin position="126"/>
        <end position="150"/>
    </location>
</feature>
<protein>
    <recommendedName>
        <fullName evidence="5">Sec-independent protein translocase protein TatC</fullName>
    </recommendedName>
</protein>
<feature type="transmembrane region" description="Helical" evidence="5">
    <location>
        <begin position="212"/>
        <end position="229"/>
    </location>
</feature>
<comment type="subcellular location">
    <subcellularLocation>
        <location evidence="5">Cell membrane</location>
        <topology evidence="5">Multi-pass membrane protein</topology>
    </subcellularLocation>
    <subcellularLocation>
        <location evidence="1">Membrane</location>
        <topology evidence="1">Multi-pass membrane protein</topology>
    </subcellularLocation>
</comment>
<evidence type="ECO:0000256" key="1">
    <source>
        <dbReference type="ARBA" id="ARBA00004141"/>
    </source>
</evidence>
<keyword evidence="4 5" id="KW-0472">Membrane</keyword>
<dbReference type="AlphaFoldDB" id="A0A2W2AX32"/>
<evidence type="ECO:0000256" key="4">
    <source>
        <dbReference type="ARBA" id="ARBA00023136"/>
    </source>
</evidence>
<feature type="transmembrane region" description="Helical" evidence="5">
    <location>
        <begin position="178"/>
        <end position="200"/>
    </location>
</feature>
<dbReference type="HAMAP" id="MF_00902">
    <property type="entry name" value="TatC"/>
    <property type="match status" value="1"/>
</dbReference>
<dbReference type="GO" id="GO:0033281">
    <property type="term" value="C:TAT protein transport complex"/>
    <property type="evidence" value="ECO:0007669"/>
    <property type="project" value="UniProtKB-UniRule"/>
</dbReference>
<evidence type="ECO:0000313" key="7">
    <source>
        <dbReference type="Proteomes" id="UP000248745"/>
    </source>
</evidence>
<feature type="transmembrane region" description="Helical" evidence="5">
    <location>
        <begin position="12"/>
        <end position="30"/>
    </location>
</feature>
<proteinExistence type="inferred from homology"/>
<dbReference type="Proteomes" id="UP000248745">
    <property type="component" value="Unassembled WGS sequence"/>
</dbReference>
<name>A0A2W2AX32_9BACT</name>
<dbReference type="Pfam" id="PF00902">
    <property type="entry name" value="TatC"/>
    <property type="match status" value="1"/>
</dbReference>
<dbReference type="OrthoDB" id="9777044at2"/>
<keyword evidence="7" id="KW-1185">Reference proteome</keyword>
<evidence type="ECO:0000313" key="6">
    <source>
        <dbReference type="EMBL" id="PZF72268.1"/>
    </source>
</evidence>
<keyword evidence="3 5" id="KW-1133">Transmembrane helix</keyword>
<comment type="caution">
    <text evidence="6">The sequence shown here is derived from an EMBL/GenBank/DDBJ whole genome shotgun (WGS) entry which is preliminary data.</text>
</comment>
<keyword evidence="5" id="KW-0813">Transport</keyword>
<comment type="similarity">
    <text evidence="5">Belongs to the TatC family.</text>
</comment>
<evidence type="ECO:0000256" key="2">
    <source>
        <dbReference type="ARBA" id="ARBA00022692"/>
    </source>
</evidence>
<evidence type="ECO:0000256" key="3">
    <source>
        <dbReference type="ARBA" id="ARBA00022989"/>
    </source>
</evidence>
<keyword evidence="5" id="KW-1003">Cell membrane</keyword>
<evidence type="ECO:0000256" key="5">
    <source>
        <dbReference type="HAMAP-Rule" id="MF_00902"/>
    </source>
</evidence>
<keyword evidence="2 5" id="KW-0812">Transmembrane</keyword>
<keyword evidence="5" id="KW-0653">Protein transport</keyword>
<accession>A0A2W2AX32</accession>
<comment type="subunit">
    <text evidence="5">Forms a complex with TatA.</text>
</comment>
<dbReference type="NCBIfam" id="TIGR00945">
    <property type="entry name" value="tatC"/>
    <property type="match status" value="1"/>
</dbReference>
<reference evidence="6 7" key="1">
    <citation type="submission" date="2018-06" db="EMBL/GenBank/DDBJ databases">
        <title>Mucibacter soli gen. nov., sp. nov., a new member of the family Chitinophagaceae producing mucin.</title>
        <authorList>
            <person name="Kim M.-K."/>
            <person name="Park S."/>
            <person name="Kim T.-S."/>
            <person name="Joung Y."/>
            <person name="Han J.-H."/>
            <person name="Kim S.B."/>
        </authorList>
    </citation>
    <scope>NUCLEOTIDE SEQUENCE [LARGE SCALE GENOMIC DNA]</scope>
    <source>
        <strain evidence="6 7">R1-15</strain>
    </source>
</reference>
<dbReference type="PRINTS" id="PR01840">
    <property type="entry name" value="TATCFAMILY"/>
</dbReference>
<dbReference type="GO" id="GO:0009977">
    <property type="term" value="F:proton motive force dependent protein transmembrane transporter activity"/>
    <property type="evidence" value="ECO:0007669"/>
    <property type="project" value="TreeGrafter"/>
</dbReference>
<keyword evidence="5" id="KW-0811">Translocation</keyword>
<comment type="function">
    <text evidence="5">Part of the twin-arginine translocation (Tat) system that transports large folded proteins containing a characteristic twin-arginine motif in their signal peptide across membranes.</text>
</comment>
<dbReference type="EMBL" id="QKTW01000019">
    <property type="protein sequence ID" value="PZF72268.1"/>
    <property type="molecule type" value="Genomic_DNA"/>
</dbReference>
<dbReference type="PANTHER" id="PTHR30371:SF0">
    <property type="entry name" value="SEC-INDEPENDENT PROTEIN TRANSLOCASE PROTEIN TATC, CHLOROPLASTIC-RELATED"/>
    <property type="match status" value="1"/>
</dbReference>
<feature type="transmembrane region" description="Helical" evidence="5">
    <location>
        <begin position="235"/>
        <end position="254"/>
    </location>
</feature>
<feature type="transmembrane region" description="Helical" evidence="5">
    <location>
        <begin position="80"/>
        <end position="105"/>
    </location>
</feature>
<sequence length="267" mass="31365">MTFLDHIEDLRWHIVRSLIAILVMAIFVFIKVEWIFDHIILGPTHSSFISYRWLCELGNILHIDALCLPDVKMKFQNTELAGQFIMAFSVSFMLGFIMAFPYVFWEFWKFIRPALKPTELKYARGIVFWCSLLFFAGVFFSYFLIFPYTINFFAGYQLSPSFENIITIDNYYENLSDLIIGMGIVFELPVVIFFLSRIGIVTPGMLRKQRRYAILILLILSEVITPPDWFSCFLVFIPLYFLYELSIVISERAVKARKKRLAAKELE</sequence>
<gene>
    <name evidence="5 6" type="primary">tatC</name>
    <name evidence="6" type="ORF">DN068_15030</name>
</gene>
<dbReference type="GO" id="GO:0065002">
    <property type="term" value="P:intracellular protein transmembrane transport"/>
    <property type="evidence" value="ECO:0007669"/>
    <property type="project" value="TreeGrafter"/>
</dbReference>
<dbReference type="GO" id="GO:0043953">
    <property type="term" value="P:protein transport by the Tat complex"/>
    <property type="evidence" value="ECO:0007669"/>
    <property type="project" value="UniProtKB-UniRule"/>
</dbReference>
<organism evidence="6 7">
    <name type="scientific">Taibaiella soli</name>
    <dbReference type="NCBI Taxonomy" id="1649169"/>
    <lineage>
        <taxon>Bacteria</taxon>
        <taxon>Pseudomonadati</taxon>
        <taxon>Bacteroidota</taxon>
        <taxon>Chitinophagia</taxon>
        <taxon>Chitinophagales</taxon>
        <taxon>Chitinophagaceae</taxon>
        <taxon>Taibaiella</taxon>
    </lineage>
</organism>
<dbReference type="InterPro" id="IPR002033">
    <property type="entry name" value="TatC"/>
</dbReference>
<dbReference type="PANTHER" id="PTHR30371">
    <property type="entry name" value="SEC-INDEPENDENT PROTEIN TRANSLOCASE PROTEIN TATC"/>
    <property type="match status" value="1"/>
</dbReference>